<reference evidence="1 2" key="1">
    <citation type="submission" date="2018-10" db="EMBL/GenBank/DDBJ databases">
        <title>Ulvibacterium marinum gen. nov., sp. nov., a novel marine bacterium of the family Flavobacteriaceae, isolated from a culture of the green alga Ulva prolifera.</title>
        <authorList>
            <person name="Zhang Z."/>
        </authorList>
    </citation>
    <scope>NUCLEOTIDE SEQUENCE [LARGE SCALE GENOMIC DNA]</scope>
    <source>
        <strain evidence="1 2">CCMM003</strain>
    </source>
</reference>
<dbReference type="AlphaFoldDB" id="A0A3B0BXF3"/>
<dbReference type="Proteomes" id="UP000276603">
    <property type="component" value="Unassembled WGS sequence"/>
</dbReference>
<proteinExistence type="predicted"/>
<evidence type="ECO:0000313" key="2">
    <source>
        <dbReference type="Proteomes" id="UP000276603"/>
    </source>
</evidence>
<organism evidence="1 2">
    <name type="scientific">Ulvibacterium marinum</name>
    <dbReference type="NCBI Taxonomy" id="2419782"/>
    <lineage>
        <taxon>Bacteria</taxon>
        <taxon>Pseudomonadati</taxon>
        <taxon>Bacteroidota</taxon>
        <taxon>Flavobacteriia</taxon>
        <taxon>Flavobacteriales</taxon>
        <taxon>Flavobacteriaceae</taxon>
        <taxon>Ulvibacterium</taxon>
    </lineage>
</organism>
<evidence type="ECO:0000313" key="1">
    <source>
        <dbReference type="EMBL" id="RKN76974.1"/>
    </source>
</evidence>
<dbReference type="EMBL" id="RBCJ01000006">
    <property type="protein sequence ID" value="RKN76974.1"/>
    <property type="molecule type" value="Genomic_DNA"/>
</dbReference>
<name>A0A3B0BXF3_9FLAO</name>
<comment type="caution">
    <text evidence="1">The sequence shown here is derived from an EMBL/GenBank/DDBJ whole genome shotgun (WGS) entry which is preliminary data.</text>
</comment>
<gene>
    <name evidence="1" type="ORF">D7Z94_24675</name>
</gene>
<keyword evidence="2" id="KW-1185">Reference proteome</keyword>
<dbReference type="RefSeq" id="WP_120714320.1">
    <property type="nucleotide sequence ID" value="NZ_RBCJ01000006.1"/>
</dbReference>
<protein>
    <submittedName>
        <fullName evidence="1">Uncharacterized protein</fullName>
    </submittedName>
</protein>
<accession>A0A3B0BXF3</accession>
<sequence length="83" mass="9427">MEFLKNIDKWGIIEPIVPVLIVDLVVNYALDPSGPGFLLKQFLTVLVFVICITETNCQINILLKENLADSLISKERQQKSKRV</sequence>